<proteinExistence type="predicted"/>
<keyword evidence="3" id="KW-1185">Reference proteome</keyword>
<evidence type="ECO:0000313" key="2">
    <source>
        <dbReference type="EMBL" id="SFN25287.1"/>
    </source>
</evidence>
<dbReference type="AlphaFoldDB" id="A0A1I4XHE2"/>
<accession>A0A1I4XHE2</accession>
<gene>
    <name evidence="2" type="ORF">SAMN04487961_2589</name>
</gene>
<reference evidence="3" key="1">
    <citation type="submission" date="2016-10" db="EMBL/GenBank/DDBJ databases">
        <authorList>
            <person name="Varghese N."/>
            <person name="Submissions S."/>
        </authorList>
    </citation>
    <scope>NUCLEOTIDE SEQUENCE [LARGE SCALE GENOMIC DNA]</scope>
    <source>
        <strain evidence="3">CGMCC 1.6775</strain>
    </source>
</reference>
<dbReference type="Proteomes" id="UP000199339">
    <property type="component" value="Unassembled WGS sequence"/>
</dbReference>
<dbReference type="RefSeq" id="WP_092004233.1">
    <property type="nucleotide sequence ID" value="NZ_FOUR01000006.1"/>
</dbReference>
<feature type="region of interest" description="Disordered" evidence="1">
    <location>
        <begin position="302"/>
        <end position="324"/>
    </location>
</feature>
<organism evidence="2 3">
    <name type="scientific">Marinobacter pelagius</name>
    <dbReference type="NCBI Taxonomy" id="379482"/>
    <lineage>
        <taxon>Bacteria</taxon>
        <taxon>Pseudomonadati</taxon>
        <taxon>Pseudomonadota</taxon>
        <taxon>Gammaproteobacteria</taxon>
        <taxon>Pseudomonadales</taxon>
        <taxon>Marinobacteraceae</taxon>
        <taxon>Marinobacter</taxon>
    </lineage>
</organism>
<dbReference type="EMBL" id="FOUR01000006">
    <property type="protein sequence ID" value="SFN25287.1"/>
    <property type="molecule type" value="Genomic_DNA"/>
</dbReference>
<name>A0A1I4XHE2_9GAMM</name>
<sequence length="324" mass="35346">MKSAILESGTKNLAQLFEVRSDILKDLRSLIDSWNGFNGMLKGAATFSIVLDTNVVITDLLWLVVKRRNPDARTDLMEIVDAGTAVVYVPPRLLEEVREQIPLIAEEKGLDPERLFAEWESYRASLEVVDPGQESINAHSNGVDPDDADFVALEKTISAAGVFSKDKHIAMMGGNKISIETIASLRGYSRATAIELTIKVNGLVMTLIGVATIRSLFSACSALIESLARAPEWVKVALLVGGAFAALHPGTREYLTRQFRYAFDGIRGVSPHVMEELGAAIALMQNQQNLAKEHLGNAMKELERSSLGDSEPTMALHGNNTQGR</sequence>
<evidence type="ECO:0000313" key="3">
    <source>
        <dbReference type="Proteomes" id="UP000199339"/>
    </source>
</evidence>
<dbReference type="OrthoDB" id="9129226at2"/>
<evidence type="ECO:0000256" key="1">
    <source>
        <dbReference type="SAM" id="MobiDB-lite"/>
    </source>
</evidence>
<protein>
    <submittedName>
        <fullName evidence="2">Predicted nucleic acid-binding protein, contains PIN domain</fullName>
    </submittedName>
</protein>